<dbReference type="Gene3D" id="3.90.550.10">
    <property type="entry name" value="Spore Coat Polysaccharide Biosynthesis Protein SpsA, Chain A"/>
    <property type="match status" value="1"/>
</dbReference>
<dbReference type="RefSeq" id="WP_183587365.1">
    <property type="nucleotide sequence ID" value="NZ_JACHCA010000005.1"/>
</dbReference>
<comment type="caution">
    <text evidence="1">The sequence shown here is derived from an EMBL/GenBank/DDBJ whole genome shotgun (WGS) entry which is preliminary data.</text>
</comment>
<gene>
    <name evidence="1" type="ORF">HDF22_002156</name>
</gene>
<dbReference type="EMBL" id="JACHCA010000005">
    <property type="protein sequence ID" value="MBB6128043.1"/>
    <property type="molecule type" value="Genomic_DNA"/>
</dbReference>
<dbReference type="InterPro" id="IPR029044">
    <property type="entry name" value="Nucleotide-diphossugar_trans"/>
</dbReference>
<evidence type="ECO:0008006" key="3">
    <source>
        <dbReference type="Google" id="ProtNLM"/>
    </source>
</evidence>
<name>A0A841JAB9_9SPHI</name>
<dbReference type="AlphaFoldDB" id="A0A841JAB9"/>
<dbReference type="Proteomes" id="UP000548326">
    <property type="component" value="Unassembled WGS sequence"/>
</dbReference>
<accession>A0A841JAB9</accession>
<proteinExistence type="predicted"/>
<dbReference type="SUPFAM" id="SSF53448">
    <property type="entry name" value="Nucleotide-diphospho-sugar transferases"/>
    <property type="match status" value="1"/>
</dbReference>
<organism evidence="1 2">
    <name type="scientific">Mucilaginibacter lappiensis</name>
    <dbReference type="NCBI Taxonomy" id="354630"/>
    <lineage>
        <taxon>Bacteria</taxon>
        <taxon>Pseudomonadati</taxon>
        <taxon>Bacteroidota</taxon>
        <taxon>Sphingobacteriia</taxon>
        <taxon>Sphingobacteriales</taxon>
        <taxon>Sphingobacteriaceae</taxon>
        <taxon>Mucilaginibacter</taxon>
    </lineage>
</organism>
<sequence length="274" mass="31891">MIRSTRRMKEASIQLPPVQCYAHGLPVYFLTGKNYLYQTLFCIRSLVKFTNEEFQFILVDDGSFDSTLVAQIQKQLPGCKIIMQDEVDKNLQQRLPRQQYPHLYQKRKVYPHLKKLTDIHTLTGAHWKLVLDSDMLFWDTPHEIMQWLKKSEQPIHMVDCVESYGYSKQLMEKLSGHPTPSLLNVGAIGLNSTEINWSALDNWVDILEEKEGSSYYLEQALTAMLIGDQKSTALDKDKYKVNPSPGDTEPPVLHHYVDLSKKYYYTQAWKETLR</sequence>
<dbReference type="CDD" id="cd00761">
    <property type="entry name" value="Glyco_tranf_GTA_type"/>
    <property type="match status" value="1"/>
</dbReference>
<reference evidence="1 2" key="1">
    <citation type="submission" date="2020-08" db="EMBL/GenBank/DDBJ databases">
        <title>Genomic Encyclopedia of Type Strains, Phase IV (KMG-V): Genome sequencing to study the core and pangenomes of soil and plant-associated prokaryotes.</title>
        <authorList>
            <person name="Whitman W."/>
        </authorList>
    </citation>
    <scope>NUCLEOTIDE SEQUENCE [LARGE SCALE GENOMIC DNA]</scope>
    <source>
        <strain evidence="1 2">MP601</strain>
    </source>
</reference>
<evidence type="ECO:0000313" key="1">
    <source>
        <dbReference type="EMBL" id="MBB6128043.1"/>
    </source>
</evidence>
<evidence type="ECO:0000313" key="2">
    <source>
        <dbReference type="Proteomes" id="UP000548326"/>
    </source>
</evidence>
<protein>
    <recommendedName>
        <fullName evidence="3">Glycosyl transferase family 2</fullName>
    </recommendedName>
</protein>